<dbReference type="KEGG" id="cvn:111122704"/>
<dbReference type="Gene3D" id="3.90.70.10">
    <property type="entry name" value="Cysteine proteinases"/>
    <property type="match status" value="1"/>
</dbReference>
<reference evidence="2" key="1">
    <citation type="submission" date="2024-06" db="UniProtKB">
        <authorList>
            <consortium name="RefSeq"/>
        </authorList>
    </citation>
    <scope>NUCLEOTIDE SEQUENCE [LARGE SCALE GENOMIC DNA]</scope>
</reference>
<feature type="region of interest" description="Disordered" evidence="1">
    <location>
        <begin position="1"/>
        <end position="25"/>
    </location>
</feature>
<dbReference type="SUPFAM" id="SSF54001">
    <property type="entry name" value="Cysteine proteinases"/>
    <property type="match status" value="1"/>
</dbReference>
<sequence>MESTESRAVSSVDVGKDLQPIILEDAPKLNPEEIKNEKYVGQEKIEHQNQLVCWLSKDECSTEKLNSPDSGYISSETDESKELGTEGELHYDPSEDASQKEKPEEYAEIESTDGLESTGTESPEIELNPWLSKDECSTEKPNLPDSGYISSETDESKELGTEGELHSDPSEDASQKEKAEEYAEIDSTVIKSSEENVDYKIKYQNLKNILKPILKKIPERMISYLKNSNFSKFRKKIMKNNKFQAPLKSLVNRYSDWPFENKMYNLKVYPVHVFHFPEPIDFSLGMRVEFLRLRTFSNFSGLPSLFLAKGGFFYDQRISKVTCFTCDKCYSPKGLITRYSRLTNSDGLKCLHEKWCLISDHGNIAVSPSPETEQGLPSCNKREFKDDEGNVVHGENFCGPNVFFAIQKVMLQENPALKEDYVKHRAGESKLKYIPEMLDKGHRNSARGMVYILQQIGMLTASNTNTGNGRTNIDLGQFPIIAFLCRLMENDILFVGSCDCGINCKRQQKEQIKLYDLKDELSGTDDVHFFQTVVNKSLDVFATPRCGSCQGNIRWTLSEPPPCLFLNVHDMQSLNIEHIAEVIFVMGHRYILGAVVLHHASHFTALIRSSTRWLFYDDSNVKEHDSYTAIFIEQTNPSYGGRHPVVVCYYRC</sequence>
<evidence type="ECO:0000313" key="3">
    <source>
        <dbReference type="RefSeq" id="XP_022320289.1"/>
    </source>
</evidence>
<feature type="region of interest" description="Disordered" evidence="1">
    <location>
        <begin position="61"/>
        <end position="179"/>
    </location>
</feature>
<keyword evidence="2" id="KW-1185">Reference proteome</keyword>
<gene>
    <name evidence="3" type="primary">LOC111122704</name>
</gene>
<dbReference type="RefSeq" id="XP_022320289.1">
    <property type="nucleotide sequence ID" value="XM_022464581.1"/>
</dbReference>
<name>A0A8B8CYI1_CRAVI</name>
<evidence type="ECO:0000256" key="1">
    <source>
        <dbReference type="SAM" id="MobiDB-lite"/>
    </source>
</evidence>
<feature type="compositionally biased region" description="Polar residues" evidence="1">
    <location>
        <begin position="63"/>
        <end position="75"/>
    </location>
</feature>
<dbReference type="AlphaFoldDB" id="A0A8B8CYI1"/>
<dbReference type="InterPro" id="IPR038765">
    <property type="entry name" value="Papain-like_cys_pep_sf"/>
</dbReference>
<feature type="compositionally biased region" description="Basic and acidic residues" evidence="1">
    <location>
        <begin position="78"/>
        <end position="105"/>
    </location>
</feature>
<organism evidence="2 3">
    <name type="scientific">Crassostrea virginica</name>
    <name type="common">Eastern oyster</name>
    <dbReference type="NCBI Taxonomy" id="6565"/>
    <lineage>
        <taxon>Eukaryota</taxon>
        <taxon>Metazoa</taxon>
        <taxon>Spiralia</taxon>
        <taxon>Lophotrochozoa</taxon>
        <taxon>Mollusca</taxon>
        <taxon>Bivalvia</taxon>
        <taxon>Autobranchia</taxon>
        <taxon>Pteriomorphia</taxon>
        <taxon>Ostreida</taxon>
        <taxon>Ostreoidea</taxon>
        <taxon>Ostreidae</taxon>
        <taxon>Crassostrea</taxon>
    </lineage>
</organism>
<dbReference type="OrthoDB" id="6208361at2759"/>
<feature type="compositionally biased region" description="Basic and acidic residues" evidence="1">
    <location>
        <begin position="154"/>
        <end position="179"/>
    </location>
</feature>
<dbReference type="GeneID" id="111122704"/>
<dbReference type="Proteomes" id="UP000694844">
    <property type="component" value="Chromosome 1"/>
</dbReference>
<evidence type="ECO:0000313" key="2">
    <source>
        <dbReference type="Proteomes" id="UP000694844"/>
    </source>
</evidence>
<proteinExistence type="predicted"/>
<reference evidence="3" key="2">
    <citation type="submission" date="2025-08" db="UniProtKB">
        <authorList>
            <consortium name="RefSeq"/>
        </authorList>
    </citation>
    <scope>IDENTIFICATION</scope>
    <source>
        <tissue evidence="3">Whole sample</tissue>
    </source>
</reference>
<accession>A0A8B8CYI1</accession>
<protein>
    <submittedName>
        <fullName evidence="3">Uncharacterized protein LOC111122704</fullName>
    </submittedName>
</protein>
<dbReference type="SUPFAM" id="SSF57924">
    <property type="entry name" value="Inhibitor of apoptosis (IAP) repeat"/>
    <property type="match status" value="1"/>
</dbReference>